<dbReference type="EMBL" id="CP139965">
    <property type="protein sequence ID" value="WQD79477.1"/>
    <property type="molecule type" value="Genomic_DNA"/>
</dbReference>
<keyword evidence="2" id="KW-1185">Reference proteome</keyword>
<evidence type="ECO:0000313" key="1">
    <source>
        <dbReference type="EMBL" id="WQD79477.1"/>
    </source>
</evidence>
<dbReference type="InterPro" id="IPR029063">
    <property type="entry name" value="SAM-dependent_MTases_sf"/>
</dbReference>
<reference evidence="1 2" key="1">
    <citation type="submission" date="2023-12" db="EMBL/GenBank/DDBJ databases">
        <title>Genome sequencing and assembly of bacterial species from a model synthetic community.</title>
        <authorList>
            <person name="Hogle S.L."/>
        </authorList>
    </citation>
    <scope>NUCLEOTIDE SEQUENCE [LARGE SCALE GENOMIC DNA]</scope>
    <source>
        <strain evidence="1 2">HAMBI 2494</strain>
    </source>
</reference>
<dbReference type="Gene3D" id="3.40.50.150">
    <property type="entry name" value="Vaccinia Virus protein VP39"/>
    <property type="match status" value="1"/>
</dbReference>
<accession>A0ABZ0WQ28</accession>
<organism evidence="1 2">
    <name type="scientific">Paraburkholderia kururiensis</name>
    <dbReference type="NCBI Taxonomy" id="984307"/>
    <lineage>
        <taxon>Bacteria</taxon>
        <taxon>Pseudomonadati</taxon>
        <taxon>Pseudomonadota</taxon>
        <taxon>Betaproteobacteria</taxon>
        <taxon>Burkholderiales</taxon>
        <taxon>Burkholderiaceae</taxon>
        <taxon>Paraburkholderia</taxon>
    </lineage>
</organism>
<dbReference type="RefSeq" id="WP_114815149.1">
    <property type="nucleotide sequence ID" value="NZ_CP139965.1"/>
</dbReference>
<evidence type="ECO:0000313" key="2">
    <source>
        <dbReference type="Proteomes" id="UP001325479"/>
    </source>
</evidence>
<dbReference type="SUPFAM" id="SSF53335">
    <property type="entry name" value="S-adenosyl-L-methionine-dependent methyltransferases"/>
    <property type="match status" value="1"/>
</dbReference>
<sequence length="78" mass="8541">MHLIPMNSSYVLDVGAGIGTDAAAFAAMEHTVVAVEPVDAFRVAGIAQHRSHRIEWLDERGDLASRVCQRVCSMRVFT</sequence>
<name>A0ABZ0WQ28_9BURK</name>
<protein>
    <submittedName>
        <fullName evidence="1">Uncharacterized protein</fullName>
    </submittedName>
</protein>
<dbReference type="Proteomes" id="UP001325479">
    <property type="component" value="Chromosome"/>
</dbReference>
<proteinExistence type="predicted"/>
<gene>
    <name evidence="1" type="ORF">U0042_07225</name>
</gene>